<dbReference type="GO" id="GO:0005524">
    <property type="term" value="F:ATP binding"/>
    <property type="evidence" value="ECO:0007669"/>
    <property type="project" value="InterPro"/>
</dbReference>
<dbReference type="GO" id="GO:0004672">
    <property type="term" value="F:protein kinase activity"/>
    <property type="evidence" value="ECO:0007669"/>
    <property type="project" value="InterPro"/>
</dbReference>
<dbReference type="EMBL" id="JACCHL010000001">
    <property type="protein sequence ID" value="NYH52431.1"/>
    <property type="molecule type" value="Genomic_DNA"/>
</dbReference>
<dbReference type="Gene3D" id="2.130.10.10">
    <property type="entry name" value="YVTN repeat-like/Quinoprotein amine dehydrogenase"/>
    <property type="match status" value="2"/>
</dbReference>
<dbReference type="InterPro" id="IPR000719">
    <property type="entry name" value="Prot_kinase_dom"/>
</dbReference>
<feature type="region of interest" description="Disordered" evidence="1">
    <location>
        <begin position="271"/>
        <end position="293"/>
    </location>
</feature>
<comment type="caution">
    <text evidence="3">The sequence shown here is derived from an EMBL/GenBank/DDBJ whole genome shotgun (WGS) entry which is preliminary data.</text>
</comment>
<dbReference type="SUPFAM" id="SSF50998">
    <property type="entry name" value="Quinoprotein alcohol dehydrogenase-like"/>
    <property type="match status" value="1"/>
</dbReference>
<evidence type="ECO:0000313" key="3">
    <source>
        <dbReference type="EMBL" id="NYH52431.1"/>
    </source>
</evidence>
<dbReference type="InterPro" id="IPR011009">
    <property type="entry name" value="Kinase-like_dom_sf"/>
</dbReference>
<dbReference type="AlphaFoldDB" id="A0A7Y9XAX3"/>
<dbReference type="SUPFAM" id="SSF56112">
    <property type="entry name" value="Protein kinase-like (PK-like)"/>
    <property type="match status" value="1"/>
</dbReference>
<dbReference type="Gene3D" id="1.10.510.10">
    <property type="entry name" value="Transferase(Phosphotransferase) domain 1"/>
    <property type="match status" value="1"/>
</dbReference>
<dbReference type="InterPro" id="IPR015943">
    <property type="entry name" value="WD40/YVTN_repeat-like_dom_sf"/>
</dbReference>
<sequence length="689" mass="72987">MLPLHPHDPPSVGSYRLRARLGEDAYVRTYLGAATGEGPVAVRIARSEHTDDARFRAAFARMVEDAYLWESPYVCRLRAADTGGAVPWAAVDRPLGPALADLVREHGPLPAEALYGLALALARGLADLHAAGRVHGSLWPEGVVLSRGSALLADPGLEWALADLGRRAPYPSFVAPEGGTAPATDVFAWAATVSFAASGVEGAPGLPRVPLQLRGLVDACLRRGPALRPSSSDLVRMLGGDGAFDPGPWPPEVLASVRGMAERQRQVLEAAGVPDEVPTSPEPPGGADTAATRRRRGRVLALSAAVLALATVAGIAVWEYRDPPVEEAGNTAEESGVVTDATCRDGIGYPDPEDEVDGERMNAWKTAFSPDGKLLAVTASAPSPGLTVWDWREREEVARLSEPTVSGDVPVFSPVGCVVAAVVPTPYEDQEYPVGVATTFDLPSGTTTSYLGPQRGPVDGSWPARPRDAGSVSFSPDGSLLGVTLEQGGLEADSVGVVATRTGEQTSALAPMYAYGTAFADSSRVLTNNGDRITVWDVETGEELYTVRGVSHHSFTVVPGSDEVLHLDGDRIVWWDYAERAEVASFRLPGFADVEDPYYLGAELSPDGSRVYASWFHVEGGFADGETRHTSHVWDVETGEDLFAGNGDAVHFRHVSVHPGGEVLAAVTREDRVALVDAETLEPLGPPLF</sequence>
<organism evidence="3 4">
    <name type="scientific">Nocardiopsis sinuspersici</name>
    <dbReference type="NCBI Taxonomy" id="501010"/>
    <lineage>
        <taxon>Bacteria</taxon>
        <taxon>Bacillati</taxon>
        <taxon>Actinomycetota</taxon>
        <taxon>Actinomycetes</taxon>
        <taxon>Streptosporangiales</taxon>
        <taxon>Nocardiopsidaceae</taxon>
        <taxon>Nocardiopsis</taxon>
    </lineage>
</organism>
<dbReference type="Proteomes" id="UP000584931">
    <property type="component" value="Unassembled WGS sequence"/>
</dbReference>
<dbReference type="RefSeq" id="WP_179809873.1">
    <property type="nucleotide sequence ID" value="NZ_JACCHL010000001.1"/>
</dbReference>
<dbReference type="InterPro" id="IPR011047">
    <property type="entry name" value="Quinoprotein_ADH-like_sf"/>
</dbReference>
<reference evidence="3 4" key="1">
    <citation type="submission" date="2020-07" db="EMBL/GenBank/DDBJ databases">
        <title>Sequencing the genomes of 1000 actinobacteria strains.</title>
        <authorList>
            <person name="Klenk H.-P."/>
        </authorList>
    </citation>
    <scope>NUCLEOTIDE SEQUENCE [LARGE SCALE GENOMIC DNA]</scope>
    <source>
        <strain evidence="3 4">DSM 45278</strain>
    </source>
</reference>
<evidence type="ECO:0000256" key="1">
    <source>
        <dbReference type="SAM" id="MobiDB-lite"/>
    </source>
</evidence>
<evidence type="ECO:0000259" key="2">
    <source>
        <dbReference type="PROSITE" id="PS50011"/>
    </source>
</evidence>
<feature type="domain" description="Protein kinase" evidence="2">
    <location>
        <begin position="15"/>
        <end position="244"/>
    </location>
</feature>
<protein>
    <recommendedName>
        <fullName evidence="2">Protein kinase domain-containing protein</fullName>
    </recommendedName>
</protein>
<dbReference type="PROSITE" id="PS50011">
    <property type="entry name" value="PROTEIN_KINASE_DOM"/>
    <property type="match status" value="1"/>
</dbReference>
<proteinExistence type="predicted"/>
<gene>
    <name evidence="3" type="ORF">HNR06_002020</name>
</gene>
<accession>A0A7Y9XAX3</accession>
<name>A0A7Y9XAX3_9ACTN</name>
<evidence type="ECO:0000313" key="4">
    <source>
        <dbReference type="Proteomes" id="UP000584931"/>
    </source>
</evidence>